<evidence type="ECO:0000313" key="3">
    <source>
        <dbReference type="EMBL" id="CDP29059.1"/>
    </source>
</evidence>
<gene>
    <name evidence="2" type="ORF">PODANS_5_1300</name>
</gene>
<dbReference type="SUPFAM" id="SSF48576">
    <property type="entry name" value="Terpenoid synthases"/>
    <property type="match status" value="1"/>
</dbReference>
<dbReference type="HOGENOM" id="CLU_005861_0_0_1"/>
<dbReference type="GeneID" id="6188270"/>
<dbReference type="eggNOG" id="ENOG502QQN6">
    <property type="taxonomic scope" value="Eukaryota"/>
</dbReference>
<name>B2AEW6_PODAN</name>
<evidence type="ECO:0000256" key="1">
    <source>
        <dbReference type="ARBA" id="ARBA00006333"/>
    </source>
</evidence>
<dbReference type="EMBL" id="FO904940">
    <property type="protein sequence ID" value="CDP29059.1"/>
    <property type="molecule type" value="Genomic_DNA"/>
</dbReference>
<dbReference type="KEGG" id="pan:PODANSg1223"/>
<evidence type="ECO:0000313" key="2">
    <source>
        <dbReference type="EMBL" id="CAP61983.1"/>
    </source>
</evidence>
<dbReference type="STRING" id="515849.B2AEW6"/>
<dbReference type="SUPFAM" id="SSF48239">
    <property type="entry name" value="Terpenoid cyclases/Protein prenyltransferases"/>
    <property type="match status" value="1"/>
</dbReference>
<keyword evidence="4" id="KW-1185">Reference proteome</keyword>
<dbReference type="Gene3D" id="1.50.10.20">
    <property type="match status" value="1"/>
</dbReference>
<organism evidence="2">
    <name type="scientific">Podospora anserina (strain S / ATCC MYA-4624 / DSM 980 / FGSC 10383)</name>
    <name type="common">Pleurage anserina</name>
    <dbReference type="NCBI Taxonomy" id="515849"/>
    <lineage>
        <taxon>Eukaryota</taxon>
        <taxon>Fungi</taxon>
        <taxon>Dikarya</taxon>
        <taxon>Ascomycota</taxon>
        <taxon>Pezizomycotina</taxon>
        <taxon>Sordariomycetes</taxon>
        <taxon>Sordariomycetidae</taxon>
        <taxon>Sordariales</taxon>
        <taxon>Podosporaceae</taxon>
        <taxon>Podospora</taxon>
        <taxon>Podospora anserina</taxon>
    </lineage>
</organism>
<dbReference type="GO" id="GO:0000287">
    <property type="term" value="F:magnesium ion binding"/>
    <property type="evidence" value="ECO:0007669"/>
    <property type="project" value="TreeGrafter"/>
</dbReference>
<dbReference type="GO" id="GO:0016102">
    <property type="term" value="P:diterpenoid biosynthetic process"/>
    <property type="evidence" value="ECO:0007669"/>
    <property type="project" value="TreeGrafter"/>
</dbReference>
<dbReference type="EMBL" id="CU633457">
    <property type="protein sequence ID" value="CAP61983.1"/>
    <property type="molecule type" value="Genomic_DNA"/>
</dbReference>
<accession>B2AEW6</accession>
<reference evidence="3" key="4">
    <citation type="submission" date="2015-04" db="EMBL/GenBank/DDBJ databases">
        <title>Maintaining two mating types: Structure of the mating type locus and its role in heterokaryosis in Podospora anserina.</title>
        <authorList>
            <person name="Grognet P."/>
            <person name="Bidard F."/>
            <person name="Kuchly C."/>
            <person name="Chan Ho Tong L."/>
            <person name="Coppin E."/>
            <person name="Ait Benkhali J."/>
            <person name="Couloux A."/>
            <person name="Wincker P."/>
            <person name="Debuchy R."/>
            <person name="Silar P."/>
        </authorList>
    </citation>
    <scope>NUCLEOTIDE SEQUENCE</scope>
</reference>
<dbReference type="InterPro" id="IPR050148">
    <property type="entry name" value="Terpene_synthase-like"/>
</dbReference>
<dbReference type="AlphaFoldDB" id="B2AEW6"/>
<sequence length="931" mass="103069">MLIDAAAELVEGLARGHHPTYGVGSMTCSIYDTAWISMITKVVGDQTEWLFPSSLTLILDQQHENGGWIGHGTETDVILNTAAAILALCKHRGESNTADLNDRISRATQFLDRELKAFWLDASTTLPVGFEMLLPKLLQLLAKEGINLEFPARAMLEKIRAMKMARVRLDKLYEGHKSTLLHSLEAFVGDVDFDRLSQHKQMGSMMASPASTAAYLMNCSTWDDEAEAYLQHVVLYGAGHGSGGVPSAFPSTYFEYTWVVATLLENGFTREDLGTESLEKIGQTLEGAFEAGSGFIGFDDTAKGITTLNLMGSPTPASKLVTLVDRKAKEAHFRTYAGERDASITTNCNCLTSLCASPDASQHVDVIEMAMRYLCNKWNTEPVGIRDKWVSLPCFQNSLDTNRSANWLPWSQHLSSLYPMMLMTQGLMSGLDSWGRGVLPNLPTEVVVDAVTVAHQIMGHLLRFQRDDGSWDGERECTAYAVIAITRIASLPTVKPILSHINAALERAKGFLRQYLNCDLEPEHLWIEKVTYGSRNLSQAFLLAAMKCTILPAPPRLQELVPPNLEATLKSAKLFRQLPMFSEVSTSRIDISLIESSLFVSRLRERCLEIFPGRTATKEKHLAYIPFTWVAGNELHGRPLGSHILLEMMVISALAYQVDEFIETSVSQLPPEAIARLHSELDTLFHLPATPPTTTPSLFSSIPLLGNLFTPPPTPLLATIKQTLSHFLTTISVLPYVQTAPPILQSNLRLQLKAYLSAHLTQMEYNHALSLQPNKHTLVSPPSPLYDWLHTTSGTHTAGPLAISLFQCLLSPFFIPTPKVQHLFNSISRHLSAICRIYNDLGSLNRDREENNVNAVNFPEFEGAVDIKEQMMGIAGVERKMLDLALKELEKELGGTKGGKVMKGLGVFVSSADVYGEMYVVRDMTPRVKQT</sequence>
<dbReference type="RefSeq" id="XP_001904205.1">
    <property type="nucleotide sequence ID" value="XM_001904170.1"/>
</dbReference>
<dbReference type="GO" id="GO:0010333">
    <property type="term" value="F:terpene synthase activity"/>
    <property type="evidence" value="ECO:0007669"/>
    <property type="project" value="InterPro"/>
</dbReference>
<dbReference type="PANTHER" id="PTHR31739">
    <property type="entry name" value="ENT-COPALYL DIPHOSPHATE SYNTHASE, CHLOROPLASTIC"/>
    <property type="match status" value="1"/>
</dbReference>
<dbReference type="InterPro" id="IPR008949">
    <property type="entry name" value="Isoprenoid_synthase_dom_sf"/>
</dbReference>
<dbReference type="Proteomes" id="UP000001197">
    <property type="component" value="Chromosome 5"/>
</dbReference>
<reference evidence="2 4" key="1">
    <citation type="journal article" date="2008" name="Genome Biol.">
        <title>The genome sequence of the model ascomycete fungus Podospora anserina.</title>
        <authorList>
            <person name="Espagne E."/>
            <person name="Lespinet O."/>
            <person name="Malagnac F."/>
            <person name="Da Silva C."/>
            <person name="Jaillon O."/>
            <person name="Porcel B.M."/>
            <person name="Couloux A."/>
            <person name="Aury J.-M."/>
            <person name="Segurens B."/>
            <person name="Poulain J."/>
            <person name="Anthouard V."/>
            <person name="Grossetete S."/>
            <person name="Khalili H."/>
            <person name="Coppin E."/>
            <person name="Dequard-Chablat M."/>
            <person name="Picard M."/>
            <person name="Contamine V."/>
            <person name="Arnaise S."/>
            <person name="Bourdais A."/>
            <person name="Berteaux-Lecellier V."/>
            <person name="Gautheret D."/>
            <person name="de Vries R.P."/>
            <person name="Battaglia E."/>
            <person name="Coutinho P.M."/>
            <person name="Danchin E.G.J."/>
            <person name="Henrissat B."/>
            <person name="El Khoury R."/>
            <person name="Sainsard-Chanet A."/>
            <person name="Boivin A."/>
            <person name="Pinan-Lucarre B."/>
            <person name="Sellem C.H."/>
            <person name="Debuchy R."/>
            <person name="Wincker P."/>
            <person name="Weissenbach J."/>
            <person name="Silar P."/>
        </authorList>
    </citation>
    <scope>NUCLEOTIDE SEQUENCE [LARGE SCALE GENOMIC DNA]</scope>
    <source>
        <strain evidence="4">S / ATCC MYA-4624 / DSM 980 / FGSC 10383</strain>
        <strain evidence="2">S mat+</strain>
    </source>
</reference>
<dbReference type="PANTHER" id="PTHR31739:SF25">
    <property type="entry name" value="(E,E)-GERANYLLINALOOL SYNTHASE"/>
    <property type="match status" value="1"/>
</dbReference>
<dbReference type="InterPro" id="IPR008930">
    <property type="entry name" value="Terpenoid_cyclase/PrenylTrfase"/>
</dbReference>
<comment type="similarity">
    <text evidence="1">Belongs to the terpene synthase family.</text>
</comment>
<evidence type="ECO:0000313" key="4">
    <source>
        <dbReference type="Proteomes" id="UP000001197"/>
    </source>
</evidence>
<dbReference type="VEuPathDB" id="FungiDB:PODANS_5_1300"/>
<proteinExistence type="inferred from homology"/>
<protein>
    <submittedName>
        <fullName evidence="2">Podospora anserina S mat+ genomic DNA chromosome 5, supercontig 1</fullName>
    </submittedName>
</protein>
<reference evidence="2" key="2">
    <citation type="submission" date="2008-07" db="EMBL/GenBank/DDBJ databases">
        <authorList>
            <person name="Genoscope - CEA"/>
        </authorList>
    </citation>
    <scope>NUCLEOTIDE SEQUENCE</scope>
    <source>
        <strain evidence="2">S mat+</strain>
    </source>
</reference>
<dbReference type="Gene3D" id="1.50.10.160">
    <property type="match status" value="1"/>
</dbReference>
<dbReference type="OrthoDB" id="2343925at2759"/>
<reference evidence="4" key="3">
    <citation type="journal article" date="2014" name="Genetics">
        <title>Maintaining two mating types: Structure of the mating type locus and its role in heterokaryosis in Podospora anserina.</title>
        <authorList>
            <person name="Grognet P."/>
            <person name="Bidard F."/>
            <person name="Kuchly C."/>
            <person name="Tong L.C.H."/>
            <person name="Coppin E."/>
            <person name="Benkhali J.A."/>
            <person name="Couloux A."/>
            <person name="Wincker P."/>
            <person name="Debuchy R."/>
            <person name="Silar P."/>
        </authorList>
    </citation>
    <scope>GENOME REANNOTATION</scope>
    <source>
        <strain evidence="4">S / ATCC MYA-4624 / DSM 980 / FGSC 10383</strain>
    </source>
</reference>